<dbReference type="RefSeq" id="WP_123696245.1">
    <property type="nucleotide sequence ID" value="NZ_RKHJ01000001.1"/>
</dbReference>
<comment type="subcellular location">
    <subcellularLocation>
        <location evidence="1">Membrane</location>
        <topology evidence="1">Multi-pass membrane protein</topology>
    </subcellularLocation>
</comment>
<dbReference type="EMBL" id="RKHJ01000001">
    <property type="protein sequence ID" value="ROR65113.1"/>
    <property type="molecule type" value="Genomic_DNA"/>
</dbReference>
<dbReference type="GO" id="GO:0016020">
    <property type="term" value="C:membrane"/>
    <property type="evidence" value="ECO:0007669"/>
    <property type="project" value="UniProtKB-SubCell"/>
</dbReference>
<keyword evidence="3 6" id="KW-0812">Transmembrane</keyword>
<evidence type="ECO:0000313" key="7">
    <source>
        <dbReference type="EMBL" id="ROR65113.1"/>
    </source>
</evidence>
<feature type="transmembrane region" description="Helical" evidence="6">
    <location>
        <begin position="321"/>
        <end position="343"/>
    </location>
</feature>
<dbReference type="PANTHER" id="PTHR21716">
    <property type="entry name" value="TRANSMEMBRANE PROTEIN"/>
    <property type="match status" value="1"/>
</dbReference>
<evidence type="ECO:0000256" key="2">
    <source>
        <dbReference type="ARBA" id="ARBA00009773"/>
    </source>
</evidence>
<feature type="transmembrane region" description="Helical" evidence="6">
    <location>
        <begin position="30"/>
        <end position="47"/>
    </location>
</feature>
<dbReference type="Pfam" id="PF01594">
    <property type="entry name" value="AI-2E_transport"/>
    <property type="match status" value="1"/>
</dbReference>
<protein>
    <submittedName>
        <fullName evidence="7">Putative PurR-regulated permease PerM</fullName>
    </submittedName>
</protein>
<dbReference type="Proteomes" id="UP000275456">
    <property type="component" value="Unassembled WGS sequence"/>
</dbReference>
<evidence type="ECO:0000256" key="1">
    <source>
        <dbReference type="ARBA" id="ARBA00004141"/>
    </source>
</evidence>
<feature type="transmembrane region" description="Helical" evidence="6">
    <location>
        <begin position="53"/>
        <end position="70"/>
    </location>
</feature>
<name>A0A3N2APY9_9MICO</name>
<sequence length="385" mass="41462">MRWPWQRQRELPVVPVVTEAVERRWMLPRTLIILLSIIATIAVLILLSQVATFVAPVFLGVNLVIAVLPLQQWLLRKGAPRLVAALAALLTVYVFLAALFWSIYWSVQSLVQELPAYGPEFNALYRDVLTWLEGFGVSQDEALHQLQSAFSPSAIASALTSVLSNAGSVLAFLATLTVVVFFLAWDSMNIPARVERIALTNPGIIRGVDRFAAGVQRYWVVTTLFGLIVSALDLVALTALGVPLALVWAVFAFVTNYIPNVGFVVGVIPPTLMALLANGPINALLTAILFSVINFVMQSLIQPKVAGDAVGVTPATSFLSLLVWAYALGPVGALLALPATLAVKTLIVDPDPRLGWVSTLMSSKLEAPKAGRLGRAVSPGVQGRR</sequence>
<dbReference type="OrthoDB" id="9799225at2"/>
<evidence type="ECO:0000256" key="6">
    <source>
        <dbReference type="SAM" id="Phobius"/>
    </source>
</evidence>
<feature type="transmembrane region" description="Helical" evidence="6">
    <location>
        <begin position="166"/>
        <end position="185"/>
    </location>
</feature>
<keyword evidence="4 6" id="KW-1133">Transmembrane helix</keyword>
<keyword evidence="8" id="KW-1185">Reference proteome</keyword>
<reference evidence="7 8" key="1">
    <citation type="submission" date="2018-11" db="EMBL/GenBank/DDBJ databases">
        <title>Sequencing the genomes of 1000 actinobacteria strains.</title>
        <authorList>
            <person name="Klenk H.-P."/>
        </authorList>
    </citation>
    <scope>NUCLEOTIDE SEQUENCE [LARGE SCALE GENOMIC DNA]</scope>
    <source>
        <strain evidence="7 8">DSM 9580</strain>
    </source>
</reference>
<evidence type="ECO:0000313" key="8">
    <source>
        <dbReference type="Proteomes" id="UP000275456"/>
    </source>
</evidence>
<dbReference type="InterPro" id="IPR002549">
    <property type="entry name" value="AI-2E-like"/>
</dbReference>
<comment type="similarity">
    <text evidence="2">Belongs to the autoinducer-2 exporter (AI-2E) (TC 2.A.86) family.</text>
</comment>
<evidence type="ECO:0000256" key="4">
    <source>
        <dbReference type="ARBA" id="ARBA00022989"/>
    </source>
</evidence>
<dbReference type="PANTHER" id="PTHR21716:SF64">
    <property type="entry name" value="AI-2 TRANSPORT PROTEIN TQSA"/>
    <property type="match status" value="1"/>
</dbReference>
<gene>
    <name evidence="7" type="ORF">EDD26_0475</name>
</gene>
<feature type="transmembrane region" description="Helical" evidence="6">
    <location>
        <begin position="218"/>
        <end position="251"/>
    </location>
</feature>
<accession>A0A3N2APY9</accession>
<feature type="transmembrane region" description="Helical" evidence="6">
    <location>
        <begin position="82"/>
        <end position="104"/>
    </location>
</feature>
<organism evidence="7 8">
    <name type="scientific">Agrococcus jenensis</name>
    <dbReference type="NCBI Taxonomy" id="46353"/>
    <lineage>
        <taxon>Bacteria</taxon>
        <taxon>Bacillati</taxon>
        <taxon>Actinomycetota</taxon>
        <taxon>Actinomycetes</taxon>
        <taxon>Micrococcales</taxon>
        <taxon>Microbacteriaceae</taxon>
        <taxon>Agrococcus</taxon>
    </lineage>
</organism>
<comment type="caution">
    <text evidence="7">The sequence shown here is derived from an EMBL/GenBank/DDBJ whole genome shotgun (WGS) entry which is preliminary data.</text>
</comment>
<feature type="transmembrane region" description="Helical" evidence="6">
    <location>
        <begin position="283"/>
        <end position="301"/>
    </location>
</feature>
<evidence type="ECO:0000256" key="5">
    <source>
        <dbReference type="ARBA" id="ARBA00023136"/>
    </source>
</evidence>
<dbReference type="GO" id="GO:0055085">
    <property type="term" value="P:transmembrane transport"/>
    <property type="evidence" value="ECO:0007669"/>
    <property type="project" value="TreeGrafter"/>
</dbReference>
<keyword evidence="5 6" id="KW-0472">Membrane</keyword>
<proteinExistence type="inferred from homology"/>
<dbReference type="AlphaFoldDB" id="A0A3N2APY9"/>
<evidence type="ECO:0000256" key="3">
    <source>
        <dbReference type="ARBA" id="ARBA00022692"/>
    </source>
</evidence>